<protein>
    <submittedName>
        <fullName evidence="2">PEP-CTERM sorting domain-containing protein</fullName>
    </submittedName>
</protein>
<dbReference type="Proteomes" id="UP000661112">
    <property type="component" value="Unassembled WGS sequence"/>
</dbReference>
<name>A0ABR8D1B9_9NOST</name>
<feature type="chain" id="PRO_5045636142" evidence="1">
    <location>
        <begin position="32"/>
        <end position="214"/>
    </location>
</feature>
<dbReference type="NCBIfam" id="TIGR02595">
    <property type="entry name" value="PEP_CTERM"/>
    <property type="match status" value="1"/>
</dbReference>
<evidence type="ECO:0000256" key="1">
    <source>
        <dbReference type="SAM" id="SignalP"/>
    </source>
</evidence>
<dbReference type="EMBL" id="JACJSG010000008">
    <property type="protein sequence ID" value="MBD2500524.1"/>
    <property type="molecule type" value="Genomic_DNA"/>
</dbReference>
<sequence>MNLLTKVSLSAICSATALFVGVTSHINTAQAALYKFSFEGEGVNGYFIYDTSFPAFSEDTGVAAYIGAATEYKFELGEKGIFQGKVATPIVVLSREENGTAGLFGDGDVDTFMLQEHADEREPQTGFALVSYFIYPEGTFEESTAQRTTVPSTAFARIYPNVDYPNTLGEAAFVGTVQTRIEKVPEPALLPALLGVGAWFVFRRQHRQLLSKQD</sequence>
<organism evidence="2 3">
    <name type="scientific">Anabaena azotica FACHB-119</name>
    <dbReference type="NCBI Taxonomy" id="947527"/>
    <lineage>
        <taxon>Bacteria</taxon>
        <taxon>Bacillati</taxon>
        <taxon>Cyanobacteriota</taxon>
        <taxon>Cyanophyceae</taxon>
        <taxon>Nostocales</taxon>
        <taxon>Nostocaceae</taxon>
        <taxon>Anabaena</taxon>
        <taxon>Anabaena azotica</taxon>
    </lineage>
</organism>
<proteinExistence type="predicted"/>
<dbReference type="InterPro" id="IPR013424">
    <property type="entry name" value="Ice-binding_C"/>
</dbReference>
<evidence type="ECO:0000313" key="2">
    <source>
        <dbReference type="EMBL" id="MBD2500524.1"/>
    </source>
</evidence>
<dbReference type="RefSeq" id="WP_190469449.1">
    <property type="nucleotide sequence ID" value="NZ_JACJSG010000008.1"/>
</dbReference>
<accession>A0ABR8D1B9</accession>
<evidence type="ECO:0000313" key="3">
    <source>
        <dbReference type="Proteomes" id="UP000661112"/>
    </source>
</evidence>
<comment type="caution">
    <text evidence="2">The sequence shown here is derived from an EMBL/GenBank/DDBJ whole genome shotgun (WGS) entry which is preliminary data.</text>
</comment>
<feature type="signal peptide" evidence="1">
    <location>
        <begin position="1"/>
        <end position="31"/>
    </location>
</feature>
<keyword evidence="3" id="KW-1185">Reference proteome</keyword>
<keyword evidence="1" id="KW-0732">Signal</keyword>
<gene>
    <name evidence="2" type="ORF">H6G83_07810</name>
</gene>
<reference evidence="2 3" key="1">
    <citation type="journal article" date="2020" name="ISME J.">
        <title>Comparative genomics reveals insights into cyanobacterial evolution and habitat adaptation.</title>
        <authorList>
            <person name="Chen M.Y."/>
            <person name="Teng W.K."/>
            <person name="Zhao L."/>
            <person name="Hu C.X."/>
            <person name="Zhou Y.K."/>
            <person name="Han B.P."/>
            <person name="Song L.R."/>
            <person name="Shu W.S."/>
        </authorList>
    </citation>
    <scope>NUCLEOTIDE SEQUENCE [LARGE SCALE GENOMIC DNA]</scope>
    <source>
        <strain evidence="2 3">FACHB-119</strain>
    </source>
</reference>